<evidence type="ECO:0000256" key="1">
    <source>
        <dbReference type="SAM" id="Phobius"/>
    </source>
</evidence>
<keyword evidence="1" id="KW-0812">Transmembrane</keyword>
<accession>A0ABY2KL06</accession>
<protein>
    <recommendedName>
        <fullName evidence="4">Lipopolysaccharide export system protein LptC</fullName>
    </recommendedName>
</protein>
<dbReference type="RefSeq" id="WP_135430941.1">
    <property type="nucleotide sequence ID" value="NZ_RPEM01000006.1"/>
</dbReference>
<evidence type="ECO:0000313" key="2">
    <source>
        <dbReference type="EMBL" id="TGD43177.1"/>
    </source>
</evidence>
<name>A0ABY2KL06_9RHOB</name>
<proteinExistence type="predicted"/>
<dbReference type="Proteomes" id="UP000297741">
    <property type="component" value="Unassembled WGS sequence"/>
</dbReference>
<keyword evidence="3" id="KW-1185">Reference proteome</keyword>
<feature type="transmembrane region" description="Helical" evidence="1">
    <location>
        <begin position="12"/>
        <end position="33"/>
    </location>
</feature>
<gene>
    <name evidence="2" type="ORF">EEB11_10135</name>
</gene>
<reference evidence="2 3" key="1">
    <citation type="submission" date="2018-11" db="EMBL/GenBank/DDBJ databases">
        <title>Tabrizicola sp. isolated from sediment of alpine lake.</title>
        <authorList>
            <person name="Liu Z."/>
        </authorList>
    </citation>
    <scope>NUCLEOTIDE SEQUENCE [LARGE SCALE GENOMIC DNA]</scope>
    <source>
        <strain evidence="2 3">DRYC-M-16</strain>
    </source>
</reference>
<keyword evidence="1" id="KW-0472">Membrane</keyword>
<keyword evidence="1" id="KW-1133">Transmembrane helix</keyword>
<dbReference type="Pfam" id="PF06835">
    <property type="entry name" value="LptC"/>
    <property type="match status" value="1"/>
</dbReference>
<dbReference type="InterPro" id="IPR010664">
    <property type="entry name" value="LipoPS_assembly_LptC-rel"/>
</dbReference>
<evidence type="ECO:0000313" key="3">
    <source>
        <dbReference type="Proteomes" id="UP000297741"/>
    </source>
</evidence>
<organism evidence="2 3">
    <name type="scientific">Pseudotabrizicola sediminis</name>
    <dbReference type="NCBI Taxonomy" id="2486418"/>
    <lineage>
        <taxon>Bacteria</taxon>
        <taxon>Pseudomonadati</taxon>
        <taxon>Pseudomonadota</taxon>
        <taxon>Alphaproteobacteria</taxon>
        <taxon>Rhodobacterales</taxon>
        <taxon>Paracoccaceae</taxon>
        <taxon>Pseudotabrizicola</taxon>
    </lineage>
</organism>
<comment type="caution">
    <text evidence="2">The sequence shown here is derived from an EMBL/GenBank/DDBJ whole genome shotgun (WGS) entry which is preliminary data.</text>
</comment>
<evidence type="ECO:0008006" key="4">
    <source>
        <dbReference type="Google" id="ProtNLM"/>
    </source>
</evidence>
<sequence length="201" mass="20918">MMQADFHTRLIGWLKVILPLLALVILSTLFLVARTINPDDALPYADVDVEERLREPRMTAPTYAGLTSDGAALTISADEARPAAADGAGASASALNGLLETPDGGSTQLVAGAGRVDPAARQILLSDGVTVISSTGWTIVGDRLTADMDTTDIALPDPVTATGPAGVVTADTMRLTQDGTRNGAYLLVFNGTVKLIYQPVN</sequence>
<dbReference type="EMBL" id="RPEM01000006">
    <property type="protein sequence ID" value="TGD43177.1"/>
    <property type="molecule type" value="Genomic_DNA"/>
</dbReference>